<dbReference type="Proteomes" id="UP000287687">
    <property type="component" value="Unassembled WGS sequence"/>
</dbReference>
<dbReference type="AlphaFoldDB" id="A0A444LGZ5"/>
<keyword evidence="3" id="KW-1185">Reference proteome</keyword>
<evidence type="ECO:0000256" key="1">
    <source>
        <dbReference type="SAM" id="Coils"/>
    </source>
</evidence>
<dbReference type="RefSeq" id="WP_128442279.1">
    <property type="nucleotide sequence ID" value="NZ_SBIP01000002.1"/>
</dbReference>
<accession>A0A444LGZ5</accession>
<reference evidence="2 3" key="1">
    <citation type="submission" date="2019-01" db="EMBL/GenBank/DDBJ databases">
        <title>The draft genome of Rhizobium sp. 24NR.</title>
        <authorList>
            <person name="Liu L."/>
            <person name="Liang L."/>
            <person name="Shi S."/>
            <person name="Xu L."/>
            <person name="Wang X."/>
            <person name="Li L."/>
            <person name="Zhang X."/>
        </authorList>
    </citation>
    <scope>NUCLEOTIDE SEQUENCE [LARGE SCALE GENOMIC DNA]</scope>
    <source>
        <strain evidence="2 3">24NR</strain>
    </source>
</reference>
<organism evidence="2 3">
    <name type="scientific">Neorhizobium lilium</name>
    <dbReference type="NCBI Taxonomy" id="2503024"/>
    <lineage>
        <taxon>Bacteria</taxon>
        <taxon>Pseudomonadati</taxon>
        <taxon>Pseudomonadota</taxon>
        <taxon>Alphaproteobacteria</taxon>
        <taxon>Hyphomicrobiales</taxon>
        <taxon>Rhizobiaceae</taxon>
        <taxon>Rhizobium/Agrobacterium group</taxon>
        <taxon>Neorhizobium</taxon>
    </lineage>
</organism>
<gene>
    <name evidence="2" type="ORF">EPK99_06640</name>
</gene>
<dbReference type="OrthoDB" id="9955999at2"/>
<feature type="coiled-coil region" evidence="1">
    <location>
        <begin position="79"/>
        <end position="106"/>
    </location>
</feature>
<dbReference type="EMBL" id="SBIP01000002">
    <property type="protein sequence ID" value="RWX78301.1"/>
    <property type="molecule type" value="Genomic_DNA"/>
</dbReference>
<protein>
    <submittedName>
        <fullName evidence="2">Uncharacterized protein</fullName>
    </submittedName>
</protein>
<keyword evidence="1" id="KW-0175">Coiled coil</keyword>
<evidence type="ECO:0000313" key="3">
    <source>
        <dbReference type="Proteomes" id="UP000287687"/>
    </source>
</evidence>
<comment type="caution">
    <text evidence="2">The sequence shown here is derived from an EMBL/GenBank/DDBJ whole genome shotgun (WGS) entry which is preliminary data.</text>
</comment>
<proteinExistence type="predicted"/>
<sequence>MSKITVSIDSSRPIFIEADADNFGQVFANMSDEDQVNVLRAMVEHMKPHRIQWDYISIALEKDENRDVRDQLSVILPDIAAKDAQIERLREDTERLADKIEDLIAEFGDDPKAALECVSEHLQLRRLSKPEVSYA</sequence>
<evidence type="ECO:0000313" key="2">
    <source>
        <dbReference type="EMBL" id="RWX78301.1"/>
    </source>
</evidence>
<name>A0A444LGZ5_9HYPH</name>